<gene>
    <name evidence="1" type="ORF">NITHO_2380006</name>
</gene>
<dbReference type="AlphaFoldDB" id="I4EFR5"/>
<name>I4EFR5_9BACT</name>
<dbReference type="RefSeq" id="WP_008476818.1">
    <property type="nucleotide sequence ID" value="NZ_CAGS01000155.1"/>
</dbReference>
<dbReference type="Proteomes" id="UP000004221">
    <property type="component" value="Unassembled WGS sequence"/>
</dbReference>
<evidence type="ECO:0000313" key="1">
    <source>
        <dbReference type="EMBL" id="CCF83527.1"/>
    </source>
</evidence>
<proteinExistence type="predicted"/>
<reference evidence="1 2" key="1">
    <citation type="journal article" date="2012" name="ISME J.">
        <title>Nitrification expanded: discovery, physiology and genomics of a nitrite-oxidizing bacterium from the phylum Chloroflexi.</title>
        <authorList>
            <person name="Sorokin D.Y."/>
            <person name="Lucker S."/>
            <person name="Vejmelkova D."/>
            <person name="Kostrikina N.A."/>
            <person name="Kleerebezem R."/>
            <person name="Rijpstra W.I."/>
            <person name="Damste J.S."/>
            <person name="Le Paslier D."/>
            <person name="Muyzer G."/>
            <person name="Wagner M."/>
            <person name="van Loosdrecht M.C."/>
            <person name="Daims H."/>
        </authorList>
    </citation>
    <scope>NUCLEOTIDE SEQUENCE [LARGE SCALE GENOMIC DNA]</scope>
    <source>
        <strain evidence="2">none</strain>
    </source>
</reference>
<comment type="caution">
    <text evidence="1">The sequence shown here is derived from an EMBL/GenBank/DDBJ whole genome shotgun (WGS) entry which is preliminary data.</text>
</comment>
<evidence type="ECO:0000313" key="2">
    <source>
        <dbReference type="Proteomes" id="UP000004221"/>
    </source>
</evidence>
<organism evidence="1 2">
    <name type="scientific">Nitrolancea hollandica Lb</name>
    <dbReference type="NCBI Taxonomy" id="1129897"/>
    <lineage>
        <taxon>Bacteria</taxon>
        <taxon>Pseudomonadati</taxon>
        <taxon>Thermomicrobiota</taxon>
        <taxon>Thermomicrobia</taxon>
        <taxon>Sphaerobacterales</taxon>
        <taxon>Sphaerobacterineae</taxon>
        <taxon>Sphaerobacteraceae</taxon>
        <taxon>Nitrolancea</taxon>
    </lineage>
</organism>
<keyword evidence="2" id="KW-1185">Reference proteome</keyword>
<sequence>MANRATPSGEAEAKARQLLDHLLDQWLNLADTFKSADPATVIAALQALDTRFNEFTGEIDPEGAEKNWYEFGRRVFRNELNRRIDDSLISIEHRIR</sequence>
<accession>I4EFR5</accession>
<dbReference type="EMBL" id="CAGS01000155">
    <property type="protein sequence ID" value="CCF83527.1"/>
    <property type="molecule type" value="Genomic_DNA"/>
</dbReference>
<protein>
    <submittedName>
        <fullName evidence="1">Uncharacterized protein</fullName>
    </submittedName>
</protein>